<evidence type="ECO:0000256" key="4">
    <source>
        <dbReference type="SAM" id="Phobius"/>
    </source>
</evidence>
<dbReference type="PANTHER" id="PTHR22683:SF47">
    <property type="entry name" value="FTSK DOMAIN-CONTAINING PROTEIN YDCQ"/>
    <property type="match status" value="1"/>
</dbReference>
<proteinExistence type="predicted"/>
<dbReference type="PANTHER" id="PTHR22683">
    <property type="entry name" value="SPORULATION PROTEIN RELATED"/>
    <property type="match status" value="1"/>
</dbReference>
<sequence length="668" mass="74325">MAPPDTSAGMGDRSPLPSIVATVAGLALIGYAATSLLHAEELRLPLLAALIAVAAPGALLWLWIHRRHRPVRDLTAALEPAMKWPDPKGKIKIKERSDGLPTKIRIAYPATFADNDKPSRDKVRDIVATRTGTTVTATWDPRRRRVDCLLVATPKAGVIVESDTAITDDTVNDTPEQARLRQRTTGVVQAIMGVAATVTDVEFDGDTPCRIEVKYPTTTRDLSANYRSRVTMQIDSKLPGEWRDVWNFQEDRATFELRPPFPTNVRYPLMHKMQPFTIPYAVNEAREIVSWKLGSKNPHALIVGPTGSGKTVLIRNLVVAARVLGIPVVLCDPKMTEYLDFENLEGVTVLTDPTHIAAAITKTHDEMMRRYFDIRSRRARKGDFGKILFILDEFYVFKEAIAEIWAGMKAANKDLKGREHPCMSLWRRLAVLARTAQIHLVLGIQRPDAEFLTGLARDSFRMRISLDKTTSELARMMWGDSRVGADLPNIQGRAITTGDHGPEHVQVLRLMTPEDAGDFDDQDATIWDQLVARMTRQAEAHANADPLEFLGYLRTAEHHAVPAVDRTPLPTLQEAVDAANAAPAPDTDNEEEAGLYDLDVDDQIRLPGRDEFVTVLDLHFGQGYEDEDDEEALGDEWVEITYRDTDGGEDSEILPGDTALMRRVSSLV</sequence>
<organism evidence="6 7">
    <name type="scientific">Streptomyces lunalinharesii</name>
    <dbReference type="NCBI Taxonomy" id="333384"/>
    <lineage>
        <taxon>Bacteria</taxon>
        <taxon>Bacillati</taxon>
        <taxon>Actinomycetota</taxon>
        <taxon>Actinomycetes</taxon>
        <taxon>Kitasatosporales</taxon>
        <taxon>Streptomycetaceae</taxon>
        <taxon>Streptomyces</taxon>
    </lineage>
</organism>
<dbReference type="Gene3D" id="3.40.50.300">
    <property type="entry name" value="P-loop containing nucleotide triphosphate hydrolases"/>
    <property type="match status" value="1"/>
</dbReference>
<evidence type="ECO:0000313" key="7">
    <source>
        <dbReference type="Proteomes" id="UP001500994"/>
    </source>
</evidence>
<feature type="transmembrane region" description="Helical" evidence="4">
    <location>
        <begin position="16"/>
        <end position="37"/>
    </location>
</feature>
<keyword evidence="4" id="KW-0472">Membrane</keyword>
<dbReference type="SMART" id="SM00382">
    <property type="entry name" value="AAA"/>
    <property type="match status" value="1"/>
</dbReference>
<accession>A0ABN3SXE8</accession>
<reference evidence="6 7" key="1">
    <citation type="journal article" date="2019" name="Int. J. Syst. Evol. Microbiol.">
        <title>The Global Catalogue of Microorganisms (GCM) 10K type strain sequencing project: providing services to taxonomists for standard genome sequencing and annotation.</title>
        <authorList>
            <consortium name="The Broad Institute Genomics Platform"/>
            <consortium name="The Broad Institute Genome Sequencing Center for Infectious Disease"/>
            <person name="Wu L."/>
            <person name="Ma J."/>
        </authorList>
    </citation>
    <scope>NUCLEOTIDE SEQUENCE [LARGE SCALE GENOMIC DNA]</scope>
    <source>
        <strain evidence="6 7">JCM 16374</strain>
    </source>
</reference>
<dbReference type="InterPro" id="IPR002543">
    <property type="entry name" value="FtsK_dom"/>
</dbReference>
<dbReference type="CDD" id="cd01127">
    <property type="entry name" value="TrwB_TraG_TraD_VirD4"/>
    <property type="match status" value="1"/>
</dbReference>
<evidence type="ECO:0000259" key="5">
    <source>
        <dbReference type="PROSITE" id="PS50901"/>
    </source>
</evidence>
<name>A0ABN3SXE8_9ACTN</name>
<dbReference type="Pfam" id="PF01580">
    <property type="entry name" value="FtsK_SpoIIIE"/>
    <property type="match status" value="1"/>
</dbReference>
<dbReference type="PROSITE" id="PS50901">
    <property type="entry name" value="FTSK"/>
    <property type="match status" value="1"/>
</dbReference>
<comment type="caution">
    <text evidence="6">The sequence shown here is derived from an EMBL/GenBank/DDBJ whole genome shotgun (WGS) entry which is preliminary data.</text>
</comment>
<keyword evidence="4" id="KW-1133">Transmembrane helix</keyword>
<protein>
    <recommendedName>
        <fullName evidence="5">FtsK domain-containing protein</fullName>
    </recommendedName>
</protein>
<dbReference type="Proteomes" id="UP001500994">
    <property type="component" value="Unassembled WGS sequence"/>
</dbReference>
<dbReference type="InterPro" id="IPR027417">
    <property type="entry name" value="P-loop_NTPase"/>
</dbReference>
<dbReference type="SUPFAM" id="SSF52540">
    <property type="entry name" value="P-loop containing nucleoside triphosphate hydrolases"/>
    <property type="match status" value="1"/>
</dbReference>
<feature type="transmembrane region" description="Helical" evidence="4">
    <location>
        <begin position="44"/>
        <end position="64"/>
    </location>
</feature>
<dbReference type="InterPro" id="IPR050206">
    <property type="entry name" value="FtsK/SpoIIIE/SftA"/>
</dbReference>
<dbReference type="InterPro" id="IPR003593">
    <property type="entry name" value="AAA+_ATPase"/>
</dbReference>
<gene>
    <name evidence="6" type="ORF">GCM10009864_70700</name>
</gene>
<evidence type="ECO:0000256" key="3">
    <source>
        <dbReference type="PROSITE-ProRule" id="PRU00289"/>
    </source>
</evidence>
<feature type="domain" description="FtsK" evidence="5">
    <location>
        <begin position="286"/>
        <end position="475"/>
    </location>
</feature>
<keyword evidence="7" id="KW-1185">Reference proteome</keyword>
<dbReference type="RefSeq" id="WP_344583477.1">
    <property type="nucleotide sequence ID" value="NZ_BAAARK010000040.1"/>
</dbReference>
<keyword evidence="1 3" id="KW-0547">Nucleotide-binding</keyword>
<evidence type="ECO:0000256" key="1">
    <source>
        <dbReference type="ARBA" id="ARBA00022741"/>
    </source>
</evidence>
<feature type="binding site" evidence="3">
    <location>
        <begin position="304"/>
        <end position="311"/>
    </location>
    <ligand>
        <name>ATP</name>
        <dbReference type="ChEBI" id="CHEBI:30616"/>
    </ligand>
</feature>
<evidence type="ECO:0000313" key="6">
    <source>
        <dbReference type="EMBL" id="GAA2686891.1"/>
    </source>
</evidence>
<dbReference type="EMBL" id="BAAARK010000040">
    <property type="protein sequence ID" value="GAA2686891.1"/>
    <property type="molecule type" value="Genomic_DNA"/>
</dbReference>
<keyword evidence="2 3" id="KW-0067">ATP-binding</keyword>
<evidence type="ECO:0000256" key="2">
    <source>
        <dbReference type="ARBA" id="ARBA00022840"/>
    </source>
</evidence>
<keyword evidence="4" id="KW-0812">Transmembrane</keyword>